<sequence>MKSTSIYESPSADDSRAKTVLPNQRVIITNTKAISVAAGLRRILAGFYASVSIGDDHWRTTNKPECPTTGVTEWNDAIHLPSDLSTEVGIRLYASFELGYTLGQGELLREFSITVGELLERSHSSCPIPFSARDGEVVSSCSALEVTVEVLLPSDDVLCRPAAARVETRPHEELFLAQTTDLGHIHVHDYYKNRQQSRLDEAIREFELVVDRCPSDHPGRSAALSNLAMAKFISCQAREAHLDLDEPISLFQEALDLRPPHDPDHPCTLINLSIALLARFRGRGYVAHSDIDKTEELLRQVLVICPPESHAHKVALDVIAFSGRSREDNMPVPRVSPQASSWNWRLPSSLNELTGLLGECETRDDSQLLDDVIAQHLAAENHFVADGQEWVVLQNNLIVALQMRFERQGRVQDLDESIQRGRAMSLSCPNDSGVLNNLANALRTRFKQRGDGKDLDEAIEHRRVALQLTPAGRPDRADSLDNLASALSTRFSQRGDGKDLDEAIEYHRVALQLRPAGHPRRSSSLISLGNALSTRFSQRGDGKDLDEAI</sequence>
<dbReference type="OrthoDB" id="3217196at2759"/>
<dbReference type="AlphaFoldDB" id="A0A0C9VVS5"/>
<dbReference type="Gene3D" id="1.25.40.10">
    <property type="entry name" value="Tetratricopeptide repeat domain"/>
    <property type="match status" value="2"/>
</dbReference>
<protein>
    <recommendedName>
        <fullName evidence="3">C2 domain-containing protein</fullName>
    </recommendedName>
</protein>
<dbReference type="EMBL" id="KN839856">
    <property type="protein sequence ID" value="KIJ62215.1"/>
    <property type="molecule type" value="Genomic_DNA"/>
</dbReference>
<reference evidence="1 2" key="1">
    <citation type="submission" date="2014-04" db="EMBL/GenBank/DDBJ databases">
        <title>Evolutionary Origins and Diversification of the Mycorrhizal Mutualists.</title>
        <authorList>
            <consortium name="DOE Joint Genome Institute"/>
            <consortium name="Mycorrhizal Genomics Consortium"/>
            <person name="Kohler A."/>
            <person name="Kuo A."/>
            <person name="Nagy L.G."/>
            <person name="Floudas D."/>
            <person name="Copeland A."/>
            <person name="Barry K.W."/>
            <person name="Cichocki N."/>
            <person name="Veneault-Fourrey C."/>
            <person name="LaButti K."/>
            <person name="Lindquist E.A."/>
            <person name="Lipzen A."/>
            <person name="Lundell T."/>
            <person name="Morin E."/>
            <person name="Murat C."/>
            <person name="Riley R."/>
            <person name="Ohm R."/>
            <person name="Sun H."/>
            <person name="Tunlid A."/>
            <person name="Henrissat B."/>
            <person name="Grigoriev I.V."/>
            <person name="Hibbett D.S."/>
            <person name="Martin F."/>
        </authorList>
    </citation>
    <scope>NUCLEOTIDE SEQUENCE [LARGE SCALE GENOMIC DNA]</scope>
    <source>
        <strain evidence="1 2">MD-312</strain>
    </source>
</reference>
<evidence type="ECO:0000313" key="2">
    <source>
        <dbReference type="Proteomes" id="UP000053820"/>
    </source>
</evidence>
<accession>A0A0C9VVS5</accession>
<feature type="non-terminal residue" evidence="1">
    <location>
        <position position="549"/>
    </location>
</feature>
<dbReference type="InterPro" id="IPR011990">
    <property type="entry name" value="TPR-like_helical_dom_sf"/>
</dbReference>
<name>A0A0C9VVS5_9AGAM</name>
<dbReference type="SUPFAM" id="SSF48452">
    <property type="entry name" value="TPR-like"/>
    <property type="match status" value="2"/>
</dbReference>
<dbReference type="Proteomes" id="UP000053820">
    <property type="component" value="Unassembled WGS sequence"/>
</dbReference>
<evidence type="ECO:0008006" key="3">
    <source>
        <dbReference type="Google" id="ProtNLM"/>
    </source>
</evidence>
<organism evidence="1 2">
    <name type="scientific">Hydnomerulius pinastri MD-312</name>
    <dbReference type="NCBI Taxonomy" id="994086"/>
    <lineage>
        <taxon>Eukaryota</taxon>
        <taxon>Fungi</taxon>
        <taxon>Dikarya</taxon>
        <taxon>Basidiomycota</taxon>
        <taxon>Agaricomycotina</taxon>
        <taxon>Agaricomycetes</taxon>
        <taxon>Agaricomycetidae</taxon>
        <taxon>Boletales</taxon>
        <taxon>Boletales incertae sedis</taxon>
        <taxon>Leucogyrophana</taxon>
    </lineage>
</organism>
<dbReference type="HOGENOM" id="CLU_036463_0_0_1"/>
<proteinExistence type="predicted"/>
<evidence type="ECO:0000313" key="1">
    <source>
        <dbReference type="EMBL" id="KIJ62215.1"/>
    </source>
</evidence>
<gene>
    <name evidence="1" type="ORF">HYDPIDRAFT_30481</name>
</gene>
<keyword evidence="2" id="KW-1185">Reference proteome</keyword>